<dbReference type="Proteomes" id="UP000078046">
    <property type="component" value="Unassembled WGS sequence"/>
</dbReference>
<reference evidence="1 2" key="1">
    <citation type="submission" date="2016-04" db="EMBL/GenBank/DDBJ databases">
        <title>The genome of Intoshia linei affirms orthonectids as highly simplified spiralians.</title>
        <authorList>
            <person name="Mikhailov K.V."/>
            <person name="Slusarev G.S."/>
            <person name="Nikitin M.A."/>
            <person name="Logacheva M.D."/>
            <person name="Penin A."/>
            <person name="Aleoshin V."/>
            <person name="Panchin Y.V."/>
        </authorList>
    </citation>
    <scope>NUCLEOTIDE SEQUENCE [LARGE SCALE GENOMIC DNA]</scope>
    <source>
        <strain evidence="1">Intl2013</strain>
        <tissue evidence="1">Whole animal</tissue>
    </source>
</reference>
<keyword evidence="2" id="KW-1185">Reference proteome</keyword>
<protein>
    <submittedName>
        <fullName evidence="1">Uncharacterized protein</fullName>
    </submittedName>
</protein>
<feature type="non-terminal residue" evidence="1">
    <location>
        <position position="103"/>
    </location>
</feature>
<sequence>MGATIMDISGIPELFYVCDTHDIIGCKTAIERSIIMYKQDRINEISVQKTPETIDDIRSKFKQIFTKKPGLVNNFCHEINTKTLEPFKSHKYIATPQNLKEKE</sequence>
<name>A0A177B0A6_9BILA</name>
<comment type="caution">
    <text evidence="1">The sequence shown here is derived from an EMBL/GenBank/DDBJ whole genome shotgun (WGS) entry which is preliminary data.</text>
</comment>
<dbReference type="EMBL" id="LWCA01000598">
    <property type="protein sequence ID" value="OAF67685.1"/>
    <property type="molecule type" value="Genomic_DNA"/>
</dbReference>
<proteinExistence type="predicted"/>
<organism evidence="1 2">
    <name type="scientific">Intoshia linei</name>
    <dbReference type="NCBI Taxonomy" id="1819745"/>
    <lineage>
        <taxon>Eukaryota</taxon>
        <taxon>Metazoa</taxon>
        <taxon>Spiralia</taxon>
        <taxon>Lophotrochozoa</taxon>
        <taxon>Mesozoa</taxon>
        <taxon>Orthonectida</taxon>
        <taxon>Rhopaluridae</taxon>
        <taxon>Intoshia</taxon>
    </lineage>
</organism>
<evidence type="ECO:0000313" key="2">
    <source>
        <dbReference type="Proteomes" id="UP000078046"/>
    </source>
</evidence>
<gene>
    <name evidence="1" type="ORF">A3Q56_04565</name>
</gene>
<dbReference type="AlphaFoldDB" id="A0A177B0A6"/>
<accession>A0A177B0A6</accession>
<evidence type="ECO:0000313" key="1">
    <source>
        <dbReference type="EMBL" id="OAF67685.1"/>
    </source>
</evidence>